<comment type="caution">
    <text evidence="2">The sequence shown here is derived from an EMBL/GenBank/DDBJ whole genome shotgun (WGS) entry which is preliminary data.</text>
</comment>
<protein>
    <submittedName>
        <fullName evidence="2">Uncharacterized protein</fullName>
    </submittedName>
</protein>
<accession>A0A7W9FQM0</accession>
<sequence>MASVGARSALTPALSRRRERERRPTAEVHTIAAPPSPASGRGLRFLASEASLDAKGEGLSLFGHRASALTPALSRGREREWSPAANAARRFEKPCRPLARRAERARVRVLP</sequence>
<evidence type="ECO:0000256" key="1">
    <source>
        <dbReference type="SAM" id="MobiDB-lite"/>
    </source>
</evidence>
<proteinExistence type="predicted"/>
<gene>
    <name evidence="2" type="ORF">GGQ63_004078</name>
</gene>
<dbReference type="EMBL" id="JACHOO010000011">
    <property type="protein sequence ID" value="MBB5754981.1"/>
    <property type="molecule type" value="Genomic_DNA"/>
</dbReference>
<organism evidence="2 3">
    <name type="scientific">Prosthecomicrobium pneumaticum</name>
    <dbReference type="NCBI Taxonomy" id="81895"/>
    <lineage>
        <taxon>Bacteria</taxon>
        <taxon>Pseudomonadati</taxon>
        <taxon>Pseudomonadota</taxon>
        <taxon>Alphaproteobacteria</taxon>
        <taxon>Hyphomicrobiales</taxon>
        <taxon>Kaistiaceae</taxon>
        <taxon>Prosthecomicrobium</taxon>
    </lineage>
</organism>
<keyword evidence="3" id="KW-1185">Reference proteome</keyword>
<dbReference type="AlphaFoldDB" id="A0A7W9FQM0"/>
<name>A0A7W9FQM0_9HYPH</name>
<evidence type="ECO:0000313" key="2">
    <source>
        <dbReference type="EMBL" id="MBB5754981.1"/>
    </source>
</evidence>
<evidence type="ECO:0000313" key="3">
    <source>
        <dbReference type="Proteomes" id="UP000523821"/>
    </source>
</evidence>
<dbReference type="Proteomes" id="UP000523821">
    <property type="component" value="Unassembled WGS sequence"/>
</dbReference>
<feature type="region of interest" description="Disordered" evidence="1">
    <location>
        <begin position="1"/>
        <end position="40"/>
    </location>
</feature>
<feature type="compositionally biased region" description="Basic and acidic residues" evidence="1">
    <location>
        <begin position="16"/>
        <end position="26"/>
    </location>
</feature>
<reference evidence="2 3" key="1">
    <citation type="submission" date="2020-08" db="EMBL/GenBank/DDBJ databases">
        <title>Genomic Encyclopedia of Type Strains, Phase IV (KMG-IV): sequencing the most valuable type-strain genomes for metagenomic binning, comparative biology and taxonomic classification.</title>
        <authorList>
            <person name="Goeker M."/>
        </authorList>
    </citation>
    <scope>NUCLEOTIDE SEQUENCE [LARGE SCALE GENOMIC DNA]</scope>
    <source>
        <strain evidence="2 3">DSM 16268</strain>
    </source>
</reference>